<dbReference type="SUPFAM" id="SSF51905">
    <property type="entry name" value="FAD/NAD(P)-binding domain"/>
    <property type="match status" value="1"/>
</dbReference>
<dbReference type="Gene3D" id="3.50.50.60">
    <property type="entry name" value="FAD/NAD(P)-binding domain"/>
    <property type="match status" value="1"/>
</dbReference>
<keyword evidence="3" id="KW-0560">Oxidoreductase</keyword>
<evidence type="ECO:0000313" key="8">
    <source>
        <dbReference type="Proteomes" id="UP001055868"/>
    </source>
</evidence>
<feature type="chain" id="PRO_5045385859" evidence="5">
    <location>
        <begin position="22"/>
        <end position="420"/>
    </location>
</feature>
<protein>
    <submittedName>
        <fullName evidence="7">FAD-dependent monooxygenase</fullName>
    </submittedName>
</protein>
<proteinExistence type="predicted"/>
<dbReference type="PRINTS" id="PR00420">
    <property type="entry name" value="RNGMNOXGNASE"/>
</dbReference>
<evidence type="ECO:0000256" key="3">
    <source>
        <dbReference type="ARBA" id="ARBA00023002"/>
    </source>
</evidence>
<dbReference type="InterPro" id="IPR036188">
    <property type="entry name" value="FAD/NAD-bd_sf"/>
</dbReference>
<evidence type="ECO:0000256" key="1">
    <source>
        <dbReference type="ARBA" id="ARBA00022630"/>
    </source>
</evidence>
<keyword evidence="8" id="KW-1185">Reference proteome</keyword>
<dbReference type="Pfam" id="PF01494">
    <property type="entry name" value="FAD_binding_3"/>
    <property type="match status" value="1"/>
</dbReference>
<evidence type="ECO:0000256" key="5">
    <source>
        <dbReference type="SAM" id="SignalP"/>
    </source>
</evidence>
<gene>
    <name evidence="7" type="ORF">M4486_11135</name>
</gene>
<sequence>MRVLIIGAGIGGLALAQALHAAGIAVAVHDRDPHVAATGGYQLHLDDEACAVLRRHLPPSAYEALLASSANRSSHRRITFTDHRLRPLAQAPIPLDEEMLFVGRVPLRTVLTSGIEDAITWGSSYVGHEVLENGSVRAHFSDGSTDTADVLVGADGANSKVAEALAGRPTASPVGIGGIAGRSPLTPALRSMLPASLSTGSILGIGPGGTSIFVTPQDTTQGPAVSVGAGADGERSYARADQPPFVYWGVNATLDRLPHARRDGTAAALSATDALLKGWSPLIRRLVKDAEPGSVDTFRYHASDPDAHLTPWSSGPVTALGDAVHAMPPTGGRAAATAVRDAEALASALIDASQGTTTIPVAVHEYERALHAYAGAAIRTSMTPIVWQRRLAKPPMAQLARVGTALAAPVLGLRRAATAR</sequence>
<dbReference type="RefSeq" id="WP_249477233.1">
    <property type="nucleotide sequence ID" value="NZ_CP097218.1"/>
</dbReference>
<dbReference type="Proteomes" id="UP001055868">
    <property type="component" value="Chromosome"/>
</dbReference>
<keyword evidence="2" id="KW-0274">FAD</keyword>
<feature type="signal peptide" evidence="5">
    <location>
        <begin position="1"/>
        <end position="21"/>
    </location>
</feature>
<accession>A0ABY4N4H9</accession>
<reference evidence="7" key="1">
    <citation type="submission" date="2022-05" db="EMBL/GenBank/DDBJ databases">
        <title>Genomic analysis of Brachybacterium sp. CBA3104.</title>
        <authorList>
            <person name="Roh S.W."/>
            <person name="Kim Y.B."/>
            <person name="Kim Y."/>
        </authorList>
    </citation>
    <scope>NUCLEOTIDE SEQUENCE</scope>
    <source>
        <strain evidence="7">CBA3104</strain>
    </source>
</reference>
<evidence type="ECO:0000256" key="4">
    <source>
        <dbReference type="ARBA" id="ARBA00023033"/>
    </source>
</evidence>
<dbReference type="GO" id="GO:0004497">
    <property type="term" value="F:monooxygenase activity"/>
    <property type="evidence" value="ECO:0007669"/>
    <property type="project" value="UniProtKB-KW"/>
</dbReference>
<dbReference type="Pfam" id="PF13450">
    <property type="entry name" value="NAD_binding_8"/>
    <property type="match status" value="1"/>
</dbReference>
<keyword evidence="5" id="KW-0732">Signal</keyword>
<keyword evidence="4 7" id="KW-0503">Monooxygenase</keyword>
<evidence type="ECO:0000259" key="6">
    <source>
        <dbReference type="Pfam" id="PF01494"/>
    </source>
</evidence>
<name>A0ABY4N4H9_9MICO</name>
<keyword evidence="1" id="KW-0285">Flavoprotein</keyword>
<evidence type="ECO:0000256" key="2">
    <source>
        <dbReference type="ARBA" id="ARBA00022827"/>
    </source>
</evidence>
<evidence type="ECO:0000313" key="7">
    <source>
        <dbReference type="EMBL" id="UQN28204.1"/>
    </source>
</evidence>
<organism evidence="7 8">
    <name type="scientific">Brachybacterium kimchii</name>
    <dbReference type="NCBI Taxonomy" id="2942909"/>
    <lineage>
        <taxon>Bacteria</taxon>
        <taxon>Bacillati</taxon>
        <taxon>Actinomycetota</taxon>
        <taxon>Actinomycetes</taxon>
        <taxon>Micrococcales</taxon>
        <taxon>Dermabacteraceae</taxon>
        <taxon>Brachybacterium</taxon>
    </lineage>
</organism>
<feature type="domain" description="FAD-binding" evidence="6">
    <location>
        <begin position="306"/>
        <end position="375"/>
    </location>
</feature>
<dbReference type="EMBL" id="CP097218">
    <property type="protein sequence ID" value="UQN28204.1"/>
    <property type="molecule type" value="Genomic_DNA"/>
</dbReference>
<dbReference type="InterPro" id="IPR002938">
    <property type="entry name" value="FAD-bd"/>
</dbReference>
<dbReference type="PANTHER" id="PTHR47178:SF6">
    <property type="entry name" value="FAD-BINDING DOMAIN-CONTAINING PROTEIN"/>
    <property type="match status" value="1"/>
</dbReference>
<dbReference type="PANTHER" id="PTHR47178">
    <property type="entry name" value="MONOOXYGENASE, FAD-BINDING"/>
    <property type="match status" value="1"/>
</dbReference>